<accession>N1MH24</accession>
<organism evidence="5 6">
    <name type="scientific">Sphingobium indicum BiD32</name>
    <dbReference type="NCBI Taxonomy" id="1301087"/>
    <lineage>
        <taxon>Bacteria</taxon>
        <taxon>Pseudomonadati</taxon>
        <taxon>Pseudomonadota</taxon>
        <taxon>Alphaproteobacteria</taxon>
        <taxon>Sphingomonadales</taxon>
        <taxon>Sphingomonadaceae</taxon>
        <taxon>Sphingobium</taxon>
    </lineage>
</organism>
<dbReference type="GO" id="GO:0030527">
    <property type="term" value="F:structural constituent of chromatin"/>
    <property type="evidence" value="ECO:0007669"/>
    <property type="project" value="InterPro"/>
</dbReference>
<dbReference type="PRINTS" id="PR01727">
    <property type="entry name" value="DNABINDINGHU"/>
</dbReference>
<gene>
    <name evidence="5" type="ORF">EBBID32_8710</name>
</gene>
<dbReference type="PANTHER" id="PTHR33175">
    <property type="entry name" value="DNA-BINDING PROTEIN HU"/>
    <property type="match status" value="1"/>
</dbReference>
<dbReference type="Gene3D" id="4.10.520.10">
    <property type="entry name" value="IHF-like DNA-binding proteins"/>
    <property type="match status" value="1"/>
</dbReference>
<keyword evidence="2" id="KW-0226">DNA condensation</keyword>
<evidence type="ECO:0000256" key="4">
    <source>
        <dbReference type="RuleBase" id="RU003939"/>
    </source>
</evidence>
<dbReference type="CDD" id="cd13831">
    <property type="entry name" value="HU"/>
    <property type="match status" value="1"/>
</dbReference>
<dbReference type="Proteomes" id="UP000013201">
    <property type="component" value="Unassembled WGS sequence"/>
</dbReference>
<dbReference type="AlphaFoldDB" id="N1MH24"/>
<dbReference type="EMBL" id="CAVK010000042">
    <property type="protein sequence ID" value="CCW16535.1"/>
    <property type="molecule type" value="Genomic_DNA"/>
</dbReference>
<dbReference type="InterPro" id="IPR000119">
    <property type="entry name" value="Hist_DNA-bd"/>
</dbReference>
<dbReference type="SUPFAM" id="SSF47729">
    <property type="entry name" value="IHF-like DNA-binding proteins"/>
    <property type="match status" value="1"/>
</dbReference>
<keyword evidence="6" id="KW-1185">Reference proteome</keyword>
<proteinExistence type="inferred from homology"/>
<dbReference type="Pfam" id="PF00216">
    <property type="entry name" value="Bac_DNA_binding"/>
    <property type="match status" value="1"/>
</dbReference>
<evidence type="ECO:0000313" key="5">
    <source>
        <dbReference type="EMBL" id="CCW16535.1"/>
    </source>
</evidence>
<dbReference type="SMART" id="SM00411">
    <property type="entry name" value="BHL"/>
    <property type="match status" value="1"/>
</dbReference>
<keyword evidence="3 5" id="KW-0238">DNA-binding</keyword>
<reference evidence="6" key="2">
    <citation type="submission" date="2013-04" db="EMBL/GenBank/DDBJ databases">
        <title>Bisphenol A degrading Sphingobium sp. strain BiD32.</title>
        <authorList>
            <person name="Nielsen J.L."/>
            <person name="Zhou N.A."/>
            <person name="Kjeldal H."/>
        </authorList>
    </citation>
    <scope>NUCLEOTIDE SEQUENCE [LARGE SCALE GENOMIC DNA]</scope>
    <source>
        <strain evidence="6">BiD32</strain>
    </source>
</reference>
<dbReference type="GO" id="GO:0003677">
    <property type="term" value="F:DNA binding"/>
    <property type="evidence" value="ECO:0007669"/>
    <property type="project" value="UniProtKB-KW"/>
</dbReference>
<dbReference type="PANTHER" id="PTHR33175:SF3">
    <property type="entry name" value="DNA-BINDING PROTEIN HU-BETA"/>
    <property type="match status" value="1"/>
</dbReference>
<dbReference type="RefSeq" id="WP_006951354.1">
    <property type="nucleotide sequence ID" value="NZ_CAVK010000042.1"/>
</dbReference>
<name>N1MH24_9SPHN</name>
<sequence length="91" mass="9438">MNSSELVEQIAAANNLTKADAKKVVDSVFSAIAEAAAKGDEIALNAFGKFKVKSSPAREGRNPSTGETIQVAASKKLTFSAAKAIKDKLNG</sequence>
<comment type="similarity">
    <text evidence="1 4">Belongs to the bacterial histone-like protein family.</text>
</comment>
<reference evidence="5 6" key="1">
    <citation type="submission" date="2013-03" db="EMBL/GenBank/DDBJ databases">
        <authorList>
            <person name="Le V."/>
        </authorList>
    </citation>
    <scope>NUCLEOTIDE SEQUENCE [LARGE SCALE GENOMIC DNA]</scope>
    <source>
        <strain evidence="5 6">BiD32</strain>
    </source>
</reference>
<evidence type="ECO:0000256" key="1">
    <source>
        <dbReference type="ARBA" id="ARBA00010529"/>
    </source>
</evidence>
<dbReference type="OrthoDB" id="9799835at2"/>
<protein>
    <submittedName>
        <fullName evidence="5">DNA-binding protein HU-beta</fullName>
    </submittedName>
</protein>
<dbReference type="InterPro" id="IPR010992">
    <property type="entry name" value="IHF-like_DNA-bd_dom_sf"/>
</dbReference>
<dbReference type="GO" id="GO:0030261">
    <property type="term" value="P:chromosome condensation"/>
    <property type="evidence" value="ECO:0007669"/>
    <property type="project" value="UniProtKB-KW"/>
</dbReference>
<evidence type="ECO:0000256" key="2">
    <source>
        <dbReference type="ARBA" id="ARBA00023067"/>
    </source>
</evidence>
<evidence type="ECO:0000313" key="6">
    <source>
        <dbReference type="Proteomes" id="UP000013201"/>
    </source>
</evidence>
<comment type="caution">
    <text evidence="5">The sequence shown here is derived from an EMBL/GenBank/DDBJ whole genome shotgun (WGS) entry which is preliminary data.</text>
</comment>
<evidence type="ECO:0000256" key="3">
    <source>
        <dbReference type="ARBA" id="ARBA00023125"/>
    </source>
</evidence>